<dbReference type="KEGG" id="scy:SCATT_43180"/>
<evidence type="ECO:0000256" key="3">
    <source>
        <dbReference type="SAM" id="Coils"/>
    </source>
</evidence>
<dbReference type="EMBL" id="CP003219">
    <property type="protein sequence ID" value="AEW96689.1"/>
    <property type="molecule type" value="Genomic_DNA"/>
</dbReference>
<dbReference type="HOGENOM" id="CLU_006850_0_2_11"/>
<dbReference type="InterPro" id="IPR036388">
    <property type="entry name" value="WH-like_DNA-bd_sf"/>
</dbReference>
<gene>
    <name evidence="6" type="ordered locus">SCATT_43180</name>
</gene>
<dbReference type="KEGG" id="sct:SCAT_4333"/>
<evidence type="ECO:0000256" key="4">
    <source>
        <dbReference type="SAM" id="MobiDB-lite"/>
    </source>
</evidence>
<dbReference type="AlphaFoldDB" id="F8JRI1"/>
<dbReference type="InterPro" id="IPR000792">
    <property type="entry name" value="Tscrpt_reg_LuxR_C"/>
</dbReference>
<dbReference type="GO" id="GO:0005524">
    <property type="term" value="F:ATP binding"/>
    <property type="evidence" value="ECO:0007669"/>
    <property type="project" value="UniProtKB-KW"/>
</dbReference>
<dbReference type="PRINTS" id="PR00038">
    <property type="entry name" value="HTHLUXR"/>
</dbReference>
<evidence type="ECO:0000259" key="5">
    <source>
        <dbReference type="PROSITE" id="PS50043"/>
    </source>
</evidence>
<name>F8JRI1_STREN</name>
<dbReference type="CDD" id="cd06170">
    <property type="entry name" value="LuxR_C_like"/>
    <property type="match status" value="1"/>
</dbReference>
<proteinExistence type="predicted"/>
<dbReference type="InterPro" id="IPR027417">
    <property type="entry name" value="P-loop_NTPase"/>
</dbReference>
<evidence type="ECO:0000256" key="2">
    <source>
        <dbReference type="ARBA" id="ARBA00022840"/>
    </source>
</evidence>
<sequence>MAADGGAVRAPESPGTGSHPCAMLSPVQTQSVSPVFVGRDRELTVLRAALDRAGAGEPQALLVGGEAGVGKTRLLEEFLAAACASGAATAVGGCVEIGADGLPYQPVSGALRMLHGALGDELLRAAAGFEDDLVRLLPDLAENPAPAPRGPEYPDEFGRARLFELTARLLERISAERTVVLAIEDLHWADRSTRELLAYLYRALHRARLVVVATYRTDDIHRRHPLRPFLAELDRLRTVQRLELPRLSRDEVRRQMAGILHSEPDHALVERVFRRSDGNPFFVEELACSIHSGCATGLSDSLRDLLLVRVEALPEDAQRVVRVAAEGGSRVEHALLAAVAGLADDDLDEALRAAVGANILLLADGGDSYRFRHALVREAVVDDLLPGERSRVNRRYAQALEERPGLICASDRPARLASYWYHAGDARKALPAVLRASVEARRRHAHAEQLHLLQRAMELWDDVPDAERDQLPAACVTEAYPPVTSGPDGDPAVSDARPHYLDLLAEAAVAARLSEQRERGLTLVKQALRLVDADRDPVRAAWFWTQRSRLVKGLGRGDGREELARAEELVCGVPPSAVHADILVQIAGWEMCHVPGERTLSTAERAVELARLVGAADVELNARVTLATLRVASGEADRGIAELRELARRAEGRADTRALGRAHLNLTHVLEATGRSAEAVAAAEEGLKAAGAAGVHNDAFLTANLAESLTSLGEWERAATLLGSAHDNVRHAGTRGFLTLRSAHLALLRGELDEAERLLGQVRQSAARLGAEPQVLVPVAEAELGIAADRGRYDQARAVLRDALAVPPTLGHHAYWWQLLVRAAAAEGDARGLPGMDAERDGILALLRLRGRALVTDAPVWVAWSRWFDAELARADGRDDPARWAEAAAGFAPLHRPYALARVGYRWAESLLAGGAPDRERAAALLGEAHATAGRLGARLLRQETELLATRARLPLSGAPACPHHPATRADDLGLTPRERDVLRLVAAGRTNRAIAEELFISPKTASVHVSNILAKLGVSGRGEAAAVAHRLRLFGVDAAAG</sequence>
<dbReference type="GO" id="GO:0006355">
    <property type="term" value="P:regulation of DNA-templated transcription"/>
    <property type="evidence" value="ECO:0007669"/>
    <property type="project" value="InterPro"/>
</dbReference>
<dbReference type="Gene3D" id="1.10.10.10">
    <property type="entry name" value="Winged helix-like DNA-binding domain superfamily/Winged helix DNA-binding domain"/>
    <property type="match status" value="1"/>
</dbReference>
<keyword evidence="1" id="KW-0547">Nucleotide-binding</keyword>
<dbReference type="PATRIC" id="fig|1003195.11.peg.5770"/>
<organism evidence="6 7">
    <name type="scientific">Streptantibioticus cattleyicolor (strain ATCC 35852 / DSM 46488 / JCM 4925 / NBRC 14057 / NRRL 8057)</name>
    <name type="common">Streptomyces cattleya</name>
    <dbReference type="NCBI Taxonomy" id="1003195"/>
    <lineage>
        <taxon>Bacteria</taxon>
        <taxon>Bacillati</taxon>
        <taxon>Actinomycetota</taxon>
        <taxon>Actinomycetes</taxon>
        <taxon>Kitasatosporales</taxon>
        <taxon>Streptomycetaceae</taxon>
        <taxon>Streptantibioticus</taxon>
    </lineage>
</organism>
<accession>F8JRI1</accession>
<dbReference type="PANTHER" id="PTHR16305:SF35">
    <property type="entry name" value="TRANSCRIPTIONAL ACTIVATOR DOMAIN"/>
    <property type="match status" value="1"/>
</dbReference>
<dbReference type="OrthoDB" id="5476461at2"/>
<dbReference type="InterPro" id="IPR041664">
    <property type="entry name" value="AAA_16"/>
</dbReference>
<dbReference type="GO" id="GO:0005737">
    <property type="term" value="C:cytoplasm"/>
    <property type="evidence" value="ECO:0007669"/>
    <property type="project" value="TreeGrafter"/>
</dbReference>
<dbReference type="Gene3D" id="3.40.50.300">
    <property type="entry name" value="P-loop containing nucleotide triphosphate hydrolases"/>
    <property type="match status" value="1"/>
</dbReference>
<dbReference type="PROSITE" id="PS50043">
    <property type="entry name" value="HTH_LUXR_2"/>
    <property type="match status" value="1"/>
</dbReference>
<feature type="domain" description="HTH luxR-type" evidence="5">
    <location>
        <begin position="968"/>
        <end position="1033"/>
    </location>
</feature>
<dbReference type="SUPFAM" id="SSF52540">
    <property type="entry name" value="P-loop containing nucleoside triphosphate hydrolases"/>
    <property type="match status" value="1"/>
</dbReference>
<keyword evidence="3" id="KW-0175">Coiled coil</keyword>
<dbReference type="GO" id="GO:0004016">
    <property type="term" value="F:adenylate cyclase activity"/>
    <property type="evidence" value="ECO:0007669"/>
    <property type="project" value="TreeGrafter"/>
</dbReference>
<dbReference type="SMART" id="SM00421">
    <property type="entry name" value="HTH_LUXR"/>
    <property type="match status" value="1"/>
</dbReference>
<dbReference type="Pfam" id="PF13191">
    <property type="entry name" value="AAA_16"/>
    <property type="match status" value="1"/>
</dbReference>
<dbReference type="PANTHER" id="PTHR16305">
    <property type="entry name" value="TESTICULAR SOLUBLE ADENYLYL CYCLASE"/>
    <property type="match status" value="1"/>
</dbReference>
<dbReference type="STRING" id="1003195.SCATT_43180"/>
<dbReference type="eggNOG" id="COG2909">
    <property type="taxonomic scope" value="Bacteria"/>
</dbReference>
<dbReference type="SUPFAM" id="SSF46894">
    <property type="entry name" value="C-terminal effector domain of the bipartite response regulators"/>
    <property type="match status" value="1"/>
</dbReference>
<reference evidence="7" key="1">
    <citation type="submission" date="2011-12" db="EMBL/GenBank/DDBJ databases">
        <title>Complete genome sequence of Streptomyces cattleya strain DSM 46488.</title>
        <authorList>
            <person name="Ou H.-Y."/>
            <person name="Li P."/>
            <person name="Zhao C."/>
            <person name="O'Hagan D."/>
            <person name="Deng Z."/>
        </authorList>
    </citation>
    <scope>NUCLEOTIDE SEQUENCE [LARGE SCALE GENOMIC DNA]</scope>
    <source>
        <strain evidence="7">ATCC 35852 / DSM 46488 / JCM 4925 / NBRC 14057 / NRRL 8057</strain>
    </source>
</reference>
<dbReference type="RefSeq" id="WP_014145045.1">
    <property type="nucleotide sequence ID" value="NC_016111.1"/>
</dbReference>
<evidence type="ECO:0000313" key="6">
    <source>
        <dbReference type="EMBL" id="AEW96689.1"/>
    </source>
</evidence>
<accession>G8WSY3</accession>
<dbReference type="SUPFAM" id="SSF48452">
    <property type="entry name" value="TPR-like"/>
    <property type="match status" value="1"/>
</dbReference>
<dbReference type="GO" id="GO:0003677">
    <property type="term" value="F:DNA binding"/>
    <property type="evidence" value="ECO:0007669"/>
    <property type="project" value="InterPro"/>
</dbReference>
<keyword evidence="7" id="KW-1185">Reference proteome</keyword>
<evidence type="ECO:0000313" key="7">
    <source>
        <dbReference type="Proteomes" id="UP000007842"/>
    </source>
</evidence>
<protein>
    <submittedName>
        <fullName evidence="6">LuxR family transcriptional regulator</fullName>
    </submittedName>
</protein>
<dbReference type="InterPro" id="IPR016032">
    <property type="entry name" value="Sig_transdc_resp-reg_C-effctor"/>
</dbReference>
<evidence type="ECO:0000256" key="1">
    <source>
        <dbReference type="ARBA" id="ARBA00022741"/>
    </source>
</evidence>
<feature type="region of interest" description="Disordered" evidence="4">
    <location>
        <begin position="1"/>
        <end position="22"/>
    </location>
</feature>
<keyword evidence="2" id="KW-0067">ATP-binding</keyword>
<feature type="coiled-coil region" evidence="3">
    <location>
        <begin position="745"/>
        <end position="772"/>
    </location>
</feature>
<dbReference type="Proteomes" id="UP000007842">
    <property type="component" value="Chromosome"/>
</dbReference>
<dbReference type="Pfam" id="PF00196">
    <property type="entry name" value="GerE"/>
    <property type="match status" value="1"/>
</dbReference>
<dbReference type="Gene3D" id="1.25.40.10">
    <property type="entry name" value="Tetratricopeptide repeat domain"/>
    <property type="match status" value="1"/>
</dbReference>
<dbReference type="InterPro" id="IPR011990">
    <property type="entry name" value="TPR-like_helical_dom_sf"/>
</dbReference>